<proteinExistence type="predicted"/>
<comment type="caution">
    <text evidence="2">The sequence shown here is derived from an EMBL/GenBank/DDBJ whole genome shotgun (WGS) entry which is preliminary data.</text>
</comment>
<dbReference type="Pfam" id="PF09722">
    <property type="entry name" value="Xre_MbcA_ParS_C"/>
    <property type="match status" value="1"/>
</dbReference>
<sequence length="143" mass="15700">MGESTSLHLLDGRTSAHALTYGMLRASRTLELDDQLLQFILATDADMVTRLLGSQSVLEPDSPEGQRALRLVRLHRALGDVFGSAERVHRFLDTVEPELGDTPRALLRTVDGIERVLAHVERDVRDSLDPGFAGALAEQGAMR</sequence>
<accession>A0ABQ3C1Q0</accession>
<organism evidence="2 3">
    <name type="scientific">Cognatilysobacter xinjiangensis</name>
    <dbReference type="NCBI Taxonomy" id="546892"/>
    <lineage>
        <taxon>Bacteria</taxon>
        <taxon>Pseudomonadati</taxon>
        <taxon>Pseudomonadota</taxon>
        <taxon>Gammaproteobacteria</taxon>
        <taxon>Lysobacterales</taxon>
        <taxon>Lysobacteraceae</taxon>
        <taxon>Cognatilysobacter</taxon>
    </lineage>
</organism>
<protein>
    <recommendedName>
        <fullName evidence="1">Antitoxin Xre/MbcA/ParS-like toxin-binding domain-containing protein</fullName>
    </recommendedName>
</protein>
<feature type="domain" description="Antitoxin Xre/MbcA/ParS-like toxin-binding" evidence="1">
    <location>
        <begin position="77"/>
        <end position="122"/>
    </location>
</feature>
<dbReference type="InterPro" id="IPR024467">
    <property type="entry name" value="Xre/MbcA/ParS-like_toxin-bd"/>
</dbReference>
<reference evidence="3" key="1">
    <citation type="journal article" date="2019" name="Int. J. Syst. Evol. Microbiol.">
        <title>The Global Catalogue of Microorganisms (GCM) 10K type strain sequencing project: providing services to taxonomists for standard genome sequencing and annotation.</title>
        <authorList>
            <consortium name="The Broad Institute Genomics Platform"/>
            <consortium name="The Broad Institute Genome Sequencing Center for Infectious Disease"/>
            <person name="Wu L."/>
            <person name="Ma J."/>
        </authorList>
    </citation>
    <scope>NUCLEOTIDE SEQUENCE [LARGE SCALE GENOMIC DNA]</scope>
    <source>
        <strain evidence="3">KCTC 22558</strain>
    </source>
</reference>
<gene>
    <name evidence="2" type="ORF">GCM10008101_17900</name>
</gene>
<keyword evidence="3" id="KW-1185">Reference proteome</keyword>
<dbReference type="EMBL" id="BMXY01000002">
    <property type="protein sequence ID" value="GGZ64603.1"/>
    <property type="molecule type" value="Genomic_DNA"/>
</dbReference>
<dbReference type="Proteomes" id="UP000643403">
    <property type="component" value="Unassembled WGS sequence"/>
</dbReference>
<evidence type="ECO:0000259" key="1">
    <source>
        <dbReference type="Pfam" id="PF09722"/>
    </source>
</evidence>
<evidence type="ECO:0000313" key="2">
    <source>
        <dbReference type="EMBL" id="GGZ64603.1"/>
    </source>
</evidence>
<dbReference type="RefSeq" id="WP_189449128.1">
    <property type="nucleotide sequence ID" value="NZ_BMXY01000002.1"/>
</dbReference>
<evidence type="ECO:0000313" key="3">
    <source>
        <dbReference type="Proteomes" id="UP000643403"/>
    </source>
</evidence>
<name>A0ABQ3C1Q0_9GAMM</name>